<protein>
    <recommendedName>
        <fullName evidence="6">FLZ-type domain-containing protein</fullName>
    </recommendedName>
</protein>
<evidence type="ECO:0000256" key="4">
    <source>
        <dbReference type="ARBA" id="ARBA00022723"/>
    </source>
</evidence>
<evidence type="ECO:0000313" key="8">
    <source>
        <dbReference type="Proteomes" id="UP000734854"/>
    </source>
</evidence>
<dbReference type="GO" id="GO:0046872">
    <property type="term" value="F:metal ion binding"/>
    <property type="evidence" value="ECO:0007669"/>
    <property type="project" value="UniProtKB-KW"/>
</dbReference>
<dbReference type="PANTHER" id="PTHR33059">
    <property type="entry name" value="FCS-LIKE ZINC FINGER 5"/>
    <property type="match status" value="1"/>
</dbReference>
<feature type="domain" description="FLZ-type" evidence="6">
    <location>
        <begin position="75"/>
        <end position="119"/>
    </location>
</feature>
<evidence type="ECO:0000259" key="6">
    <source>
        <dbReference type="PROSITE" id="PS51795"/>
    </source>
</evidence>
<evidence type="ECO:0000313" key="7">
    <source>
        <dbReference type="EMBL" id="KAG6518420.1"/>
    </source>
</evidence>
<sequence>MRRTTSMIEFEADAVLEDVKILQPPPEEDNIDCVVLPPQERGESSPEAKYLAMQAHVGGRRWKNSADLPAVETAPFLAACGLCKRRIGPGRDTFMYRGDIAFCSLECRQQQITQDERKENCLVTSAMVKVMDISSVGTSGTEQSAGDGEMVAAA</sequence>
<evidence type="ECO:0000256" key="1">
    <source>
        <dbReference type="ARBA" id="ARBA00004496"/>
    </source>
</evidence>
<keyword evidence="4" id="KW-0479">Metal-binding</keyword>
<comment type="subcellular location">
    <subcellularLocation>
        <location evidence="1">Cytoplasm</location>
    </subcellularLocation>
</comment>
<name>A0A8J5LH65_ZINOF</name>
<dbReference type="Pfam" id="PF04570">
    <property type="entry name" value="zf-FLZ"/>
    <property type="match status" value="1"/>
</dbReference>
<evidence type="ECO:0000256" key="5">
    <source>
        <dbReference type="PROSITE-ProRule" id="PRU01131"/>
    </source>
</evidence>
<dbReference type="Proteomes" id="UP000734854">
    <property type="component" value="Unassembled WGS sequence"/>
</dbReference>
<comment type="similarity">
    <text evidence="2">Belongs to the FLZ family.</text>
</comment>
<dbReference type="InterPro" id="IPR007650">
    <property type="entry name" value="Zf-FLZ_dom"/>
</dbReference>
<feature type="zinc finger region" description="FLZ-type" evidence="5">
    <location>
        <begin position="75"/>
        <end position="119"/>
    </location>
</feature>
<keyword evidence="8" id="KW-1185">Reference proteome</keyword>
<proteinExistence type="inferred from homology"/>
<evidence type="ECO:0000256" key="3">
    <source>
        <dbReference type="ARBA" id="ARBA00022490"/>
    </source>
</evidence>
<dbReference type="PROSITE" id="PS51795">
    <property type="entry name" value="ZF_FLZ"/>
    <property type="match status" value="1"/>
</dbReference>
<dbReference type="AlphaFoldDB" id="A0A8J5LH65"/>
<comment type="caution">
    <text evidence="7">The sequence shown here is derived from an EMBL/GenBank/DDBJ whole genome shotgun (WGS) entry which is preliminary data.</text>
</comment>
<dbReference type="PANTHER" id="PTHR33059:SF2">
    <property type="entry name" value="OS09G0367900 PROTEIN"/>
    <property type="match status" value="1"/>
</dbReference>
<reference evidence="7 8" key="1">
    <citation type="submission" date="2020-08" db="EMBL/GenBank/DDBJ databases">
        <title>Plant Genome Project.</title>
        <authorList>
            <person name="Zhang R.-G."/>
        </authorList>
    </citation>
    <scope>NUCLEOTIDE SEQUENCE [LARGE SCALE GENOMIC DNA]</scope>
    <source>
        <tissue evidence="7">Rhizome</tissue>
    </source>
</reference>
<gene>
    <name evidence="7" type="ORF">ZIOFF_021895</name>
</gene>
<evidence type="ECO:0000256" key="2">
    <source>
        <dbReference type="ARBA" id="ARBA00009374"/>
    </source>
</evidence>
<accession>A0A8J5LH65</accession>
<keyword evidence="3" id="KW-0963">Cytoplasm</keyword>
<dbReference type="OrthoDB" id="1925036at2759"/>
<dbReference type="GO" id="GO:0005737">
    <property type="term" value="C:cytoplasm"/>
    <property type="evidence" value="ECO:0007669"/>
    <property type="project" value="UniProtKB-SubCell"/>
</dbReference>
<organism evidence="7 8">
    <name type="scientific">Zingiber officinale</name>
    <name type="common">Ginger</name>
    <name type="synonym">Amomum zingiber</name>
    <dbReference type="NCBI Taxonomy" id="94328"/>
    <lineage>
        <taxon>Eukaryota</taxon>
        <taxon>Viridiplantae</taxon>
        <taxon>Streptophyta</taxon>
        <taxon>Embryophyta</taxon>
        <taxon>Tracheophyta</taxon>
        <taxon>Spermatophyta</taxon>
        <taxon>Magnoliopsida</taxon>
        <taxon>Liliopsida</taxon>
        <taxon>Zingiberales</taxon>
        <taxon>Zingiberaceae</taxon>
        <taxon>Zingiber</taxon>
    </lineage>
</organism>
<dbReference type="EMBL" id="JACMSC010000006">
    <property type="protein sequence ID" value="KAG6518420.1"/>
    <property type="molecule type" value="Genomic_DNA"/>
</dbReference>